<keyword evidence="2" id="KW-1185">Reference proteome</keyword>
<comment type="caution">
    <text evidence="1">The sequence shown here is derived from an EMBL/GenBank/DDBJ whole genome shotgun (WGS) entry which is preliminary data.</text>
</comment>
<evidence type="ECO:0000313" key="2">
    <source>
        <dbReference type="Proteomes" id="UP001202134"/>
    </source>
</evidence>
<evidence type="ECO:0000313" key="1">
    <source>
        <dbReference type="EMBL" id="MCL1044909.1"/>
    </source>
</evidence>
<protein>
    <submittedName>
        <fullName evidence="1">Uncharacterized protein</fullName>
    </submittedName>
</protein>
<gene>
    <name evidence="1" type="ORF">L2737_06150</name>
</gene>
<proteinExistence type="predicted"/>
<sequence length="56" mass="6209">MQSNRRDNKPSVDTFKTFENMDVFAEPTGMCLRRVLDVSAHKPAAGNGLDRSNGLL</sequence>
<accession>A0ABT0KMT3</accession>
<dbReference type="RefSeq" id="WP_248955100.1">
    <property type="nucleotide sequence ID" value="NZ_JAKIKU010000002.1"/>
</dbReference>
<dbReference type="Proteomes" id="UP001202134">
    <property type="component" value="Unassembled WGS sequence"/>
</dbReference>
<name>A0ABT0KMT3_9GAMM</name>
<reference evidence="1 2" key="1">
    <citation type="submission" date="2022-01" db="EMBL/GenBank/DDBJ databases">
        <title>Whole genome-based taxonomy of the Shewanellaceae.</title>
        <authorList>
            <person name="Martin-Rodriguez A.J."/>
        </authorList>
    </citation>
    <scope>NUCLEOTIDE SEQUENCE [LARGE SCALE GENOMIC DNA]</scope>
    <source>
        <strain evidence="1 2">DSM 24955</strain>
    </source>
</reference>
<organism evidence="1 2">
    <name type="scientific">Shewanella electrodiphila</name>
    <dbReference type="NCBI Taxonomy" id="934143"/>
    <lineage>
        <taxon>Bacteria</taxon>
        <taxon>Pseudomonadati</taxon>
        <taxon>Pseudomonadota</taxon>
        <taxon>Gammaproteobacteria</taxon>
        <taxon>Alteromonadales</taxon>
        <taxon>Shewanellaceae</taxon>
        <taxon>Shewanella</taxon>
    </lineage>
</organism>
<dbReference type="EMBL" id="JAKIKU010000002">
    <property type="protein sequence ID" value="MCL1044909.1"/>
    <property type="molecule type" value="Genomic_DNA"/>
</dbReference>